<dbReference type="PANTHER" id="PTHR43699">
    <property type="entry name" value="3-DEHYDROQUINATE DEHYDRATASE"/>
    <property type="match status" value="1"/>
</dbReference>
<dbReference type="GO" id="GO:0046279">
    <property type="term" value="P:3,4-dihydroxybenzoate biosynthetic process"/>
    <property type="evidence" value="ECO:0007669"/>
    <property type="project" value="TreeGrafter"/>
</dbReference>
<evidence type="ECO:0000256" key="2">
    <source>
        <dbReference type="ARBA" id="ARBA00012060"/>
    </source>
</evidence>
<comment type="caution">
    <text evidence="5">The sequence shown here is derived from an EMBL/GenBank/DDBJ whole genome shotgun (WGS) entry which is preliminary data.</text>
</comment>
<evidence type="ECO:0000256" key="1">
    <source>
        <dbReference type="ARBA" id="ARBA00001864"/>
    </source>
</evidence>
<sequence>MLRLQLVASIPVRYADDVLKVYSCCTDVDFIELRVDYSDDPLSINYSLIKNSKIIVTLRDVQEGGVKKHSDEIKLSLLNKLVELGIMYDVEMRFVKKYGVDYRNKIVSIHILNPYSIDLKSVKKDVESFIDKAFVVKVATKPFPGYRTFLMELLELSNNVAVMPIGSSPIERIAFALLGSKLLYCYISTPTASGQPKCDEIKQILAEFKRLRLDDEPPPHLSGVDDRRELR</sequence>
<dbReference type="Gene3D" id="3.20.20.70">
    <property type="entry name" value="Aldolase class I"/>
    <property type="match status" value="1"/>
</dbReference>
<dbReference type="InterPro" id="IPR013785">
    <property type="entry name" value="Aldolase_TIM"/>
</dbReference>
<reference evidence="5" key="1">
    <citation type="journal article" date="2020" name="mSystems">
        <title>Genome- and Community-Level Interaction Insights into Carbon Utilization and Element Cycling Functions of Hydrothermarchaeota in Hydrothermal Sediment.</title>
        <authorList>
            <person name="Zhou Z."/>
            <person name="Liu Y."/>
            <person name="Xu W."/>
            <person name="Pan J."/>
            <person name="Luo Z.H."/>
            <person name="Li M."/>
        </authorList>
    </citation>
    <scope>NUCLEOTIDE SEQUENCE</scope>
    <source>
        <strain evidence="5">SpSt-629</strain>
    </source>
</reference>
<dbReference type="EC" id="4.2.1.10" evidence="2"/>
<dbReference type="Pfam" id="PF01487">
    <property type="entry name" value="DHquinase_I"/>
    <property type="match status" value="1"/>
</dbReference>
<evidence type="ECO:0000313" key="5">
    <source>
        <dbReference type="EMBL" id="HFQ78687.1"/>
    </source>
</evidence>
<proteinExistence type="predicted"/>
<dbReference type="AlphaFoldDB" id="A0A832EVP9"/>
<evidence type="ECO:0000256" key="3">
    <source>
        <dbReference type="ARBA" id="ARBA00023239"/>
    </source>
</evidence>
<dbReference type="InterPro" id="IPR050146">
    <property type="entry name" value="Type-I_3-dehydroquinase"/>
</dbReference>
<evidence type="ECO:0000256" key="4">
    <source>
        <dbReference type="ARBA" id="ARBA00023270"/>
    </source>
</evidence>
<dbReference type="SUPFAM" id="SSF51569">
    <property type="entry name" value="Aldolase"/>
    <property type="match status" value="1"/>
</dbReference>
<comment type="catalytic activity">
    <reaction evidence="1">
        <text>3-dehydroquinate = 3-dehydroshikimate + H2O</text>
        <dbReference type="Rhea" id="RHEA:21096"/>
        <dbReference type="ChEBI" id="CHEBI:15377"/>
        <dbReference type="ChEBI" id="CHEBI:16630"/>
        <dbReference type="ChEBI" id="CHEBI:32364"/>
        <dbReference type="EC" id="4.2.1.10"/>
    </reaction>
</comment>
<dbReference type="PANTHER" id="PTHR43699:SF1">
    <property type="entry name" value="3-DEHYDROQUINATE DEHYDRATASE"/>
    <property type="match status" value="1"/>
</dbReference>
<dbReference type="EMBL" id="DTAU01000053">
    <property type="protein sequence ID" value="HFQ78687.1"/>
    <property type="molecule type" value="Genomic_DNA"/>
</dbReference>
<keyword evidence="4" id="KW-0704">Schiff base</keyword>
<dbReference type="GO" id="GO:0003855">
    <property type="term" value="F:3-dehydroquinate dehydratase activity"/>
    <property type="evidence" value="ECO:0007669"/>
    <property type="project" value="UniProtKB-EC"/>
</dbReference>
<name>A0A832EVP9_9CREN</name>
<organism evidence="5">
    <name type="scientific">Ignisphaera aggregans</name>
    <dbReference type="NCBI Taxonomy" id="334771"/>
    <lineage>
        <taxon>Archaea</taxon>
        <taxon>Thermoproteota</taxon>
        <taxon>Thermoprotei</taxon>
        <taxon>Desulfurococcales</taxon>
        <taxon>Desulfurococcaceae</taxon>
        <taxon>Ignisphaera</taxon>
    </lineage>
</organism>
<keyword evidence="3" id="KW-0456">Lyase</keyword>
<accession>A0A832EVP9</accession>
<gene>
    <name evidence="5" type="ORF">ENT99_03170</name>
</gene>
<dbReference type="InterPro" id="IPR001381">
    <property type="entry name" value="DHquinase_I"/>
</dbReference>
<protein>
    <recommendedName>
        <fullName evidence="2">3-dehydroquinate dehydratase</fullName>
        <ecNumber evidence="2">4.2.1.10</ecNumber>
    </recommendedName>
</protein>